<dbReference type="SUPFAM" id="SSF52266">
    <property type="entry name" value="SGNH hydrolase"/>
    <property type="match status" value="1"/>
</dbReference>
<dbReference type="Proteomes" id="UP000624279">
    <property type="component" value="Unassembled WGS sequence"/>
</dbReference>
<protein>
    <recommendedName>
        <fullName evidence="3">GDSL-like lipase/acylhydrolase family protein</fullName>
    </recommendedName>
</protein>
<evidence type="ECO:0000313" key="1">
    <source>
        <dbReference type="EMBL" id="MBC3874717.1"/>
    </source>
</evidence>
<dbReference type="Gene3D" id="3.40.50.1110">
    <property type="entry name" value="SGNH hydrolase"/>
    <property type="match status" value="1"/>
</dbReference>
<name>A0ABR6YDT1_9BURK</name>
<comment type="caution">
    <text evidence="1">The sequence shown here is derived from an EMBL/GenBank/DDBJ whole genome shotgun (WGS) entry which is preliminary data.</text>
</comment>
<sequence>MPAVFSALSKANGRTVQSDMLVRGGATLTDRLNDGLVANALKKNHYDVMVLQERGGELMGAFGDTAETQSKAALKSYAALAQQAGVKVFLLGSYQPSAGPSQTLVEMEKSAAMAAGVTYIEVSENLRHLRKLHPDMAWFSTDGTMHPGKDLALLDAVLLYQAIYADLPASTNLVVNAPMYTARYSPNLELLSADSASAHKDIELSVNYSVTTLKEMIDDLVSKPKAGK</sequence>
<evidence type="ECO:0008006" key="3">
    <source>
        <dbReference type="Google" id="ProtNLM"/>
    </source>
</evidence>
<accession>A0ABR6YDT1</accession>
<proteinExistence type="predicted"/>
<organism evidence="1 2">
    <name type="scientific">Undibacterium flavidum</name>
    <dbReference type="NCBI Taxonomy" id="2762297"/>
    <lineage>
        <taxon>Bacteria</taxon>
        <taxon>Pseudomonadati</taxon>
        <taxon>Pseudomonadota</taxon>
        <taxon>Betaproteobacteria</taxon>
        <taxon>Burkholderiales</taxon>
        <taxon>Oxalobacteraceae</taxon>
        <taxon>Undibacterium</taxon>
    </lineage>
</organism>
<gene>
    <name evidence="1" type="ORF">H8K55_14090</name>
</gene>
<reference evidence="1 2" key="1">
    <citation type="submission" date="2020-08" db="EMBL/GenBank/DDBJ databases">
        <title>Novel species isolated from subtropical streams in China.</title>
        <authorList>
            <person name="Lu H."/>
        </authorList>
    </citation>
    <scope>NUCLEOTIDE SEQUENCE [LARGE SCALE GENOMIC DNA]</scope>
    <source>
        <strain evidence="1 2">LX15W</strain>
    </source>
</reference>
<keyword evidence="2" id="KW-1185">Reference proteome</keyword>
<evidence type="ECO:0000313" key="2">
    <source>
        <dbReference type="Proteomes" id="UP000624279"/>
    </source>
</evidence>
<dbReference type="InterPro" id="IPR036514">
    <property type="entry name" value="SGNH_hydro_sf"/>
</dbReference>
<dbReference type="RefSeq" id="WP_186942693.1">
    <property type="nucleotide sequence ID" value="NZ_JACOGA010000012.1"/>
</dbReference>
<dbReference type="EMBL" id="JACOGA010000012">
    <property type="protein sequence ID" value="MBC3874717.1"/>
    <property type="molecule type" value="Genomic_DNA"/>
</dbReference>